<keyword evidence="3 7" id="KW-0812">Transmembrane</keyword>
<feature type="transmembrane region" description="Helical" evidence="7">
    <location>
        <begin position="914"/>
        <end position="935"/>
    </location>
</feature>
<feature type="transmembrane region" description="Helical" evidence="7">
    <location>
        <begin position="989"/>
        <end position="1020"/>
    </location>
</feature>
<feature type="transmembrane region" description="Helical" evidence="7">
    <location>
        <begin position="679"/>
        <end position="700"/>
    </location>
</feature>
<feature type="transmembrane region" description="Helical" evidence="7">
    <location>
        <begin position="260"/>
        <end position="292"/>
    </location>
</feature>
<evidence type="ECO:0000256" key="3">
    <source>
        <dbReference type="ARBA" id="ARBA00022692"/>
    </source>
</evidence>
<gene>
    <name evidence="11" type="ORF">GAYE_SCF45G5718</name>
</gene>
<evidence type="ECO:0000256" key="5">
    <source>
        <dbReference type="ARBA" id="ARBA00023136"/>
    </source>
</evidence>
<feature type="transmembrane region" description="Helical" evidence="7">
    <location>
        <begin position="1082"/>
        <end position="1102"/>
    </location>
</feature>
<feature type="transmembrane region" description="Helical" evidence="7">
    <location>
        <begin position="1398"/>
        <end position="1416"/>
    </location>
</feature>
<feature type="transmembrane region" description="Helical" evidence="7">
    <location>
        <begin position="1371"/>
        <end position="1392"/>
    </location>
</feature>
<feature type="domain" description="Piezo transmembrane helical unit" evidence="9">
    <location>
        <begin position="1807"/>
        <end position="1934"/>
    </location>
</feature>
<comment type="similarity">
    <text evidence="2">Belongs to the PIEZO (TC 1.A.75) family.</text>
</comment>
<feature type="transmembrane region" description="Helical" evidence="7">
    <location>
        <begin position="2245"/>
        <end position="2265"/>
    </location>
</feature>
<feature type="region of interest" description="Disordered" evidence="6">
    <location>
        <begin position="1"/>
        <end position="63"/>
    </location>
</feature>
<feature type="transmembrane region" description="Helical" evidence="7">
    <location>
        <begin position="965"/>
        <end position="983"/>
    </location>
</feature>
<dbReference type="InterPro" id="IPR056768">
    <property type="entry name" value="THU_Piezo"/>
</dbReference>
<feature type="compositionally biased region" description="Basic and acidic residues" evidence="6">
    <location>
        <begin position="41"/>
        <end position="53"/>
    </location>
</feature>
<dbReference type="InterPro" id="IPR056770">
    <property type="entry name" value="Piezo_THU9_anchor"/>
</dbReference>
<feature type="transmembrane region" description="Helical" evidence="7">
    <location>
        <begin position="2277"/>
        <end position="2294"/>
    </location>
</feature>
<feature type="transmembrane region" description="Helical" evidence="7">
    <location>
        <begin position="78"/>
        <end position="108"/>
    </location>
</feature>
<dbReference type="Pfam" id="PF24874">
    <property type="entry name" value="Piezo_THU9_anchor"/>
    <property type="match status" value="1"/>
</dbReference>
<dbReference type="PANTHER" id="PTHR13167:SF25">
    <property type="entry name" value="PIEZO-TYPE MECHANOSENSITIVE ION CHANNEL COMPONENT"/>
    <property type="match status" value="1"/>
</dbReference>
<sequence>MDGRALESPTLRTDKAEVVEDASNKVNNEKATNEIQMGEASVRESSSESRESEWSSEVNHGLRGGSSANRTLELCKTLIRWIGCAVLLTASLLRFSVLSLPYFLLFLLNFLHITKNYFQYYLPEKKSIVLLGALSTYSFSCIIFELVIAILLGTGKYVPTTTTLRSLESVGVADFHKSVSAGLRGILPDIFVFVFAFTSLFINWFLWKKIIPVSFNNLSEQANPLSSSLPSIVRLQGQILDQRGDFVSRSVPPKVAVVCFYSFLFLLSLTFASVATAIAMLVVDFVILAWCLGPVTFARWSNVLVEDDKLKEASYYERRLLAQVPPSLPDRLVAKVLSFFKHMDLTVLKMRVALIVDLLLLIYVLVLYIFQWPWLSSALSSSACRVIGIVPLGHSNAPQWPYNLTFAFAISCFCIGGLFIEGSLIALNAVANQKSVLGQSGHERQDAPSGNTEEESTSEYLWNQLFFSESNFLSIAYQVVPFFSNLSIVIWALVFPGALSTILMVAAGFCFLFPNLVNRARWLILIYMMCIVIATNLYNAVPTLDISLDSQKKALEAGLKRADTTIWVMAIEMLSVILVVFSVRLYYQVGRRRAFLNSELRRQAQNDNLRSLASPSRFSKWTKLFSEDLFLDQLGLKESLLIDWRDSQDADSILVFLMWFAVPLEACAMVSLFFSAGVIVSAVDSVFLILLGVVGLLYLLPVSRIQSWIGLISWNVAVFYQVVVLVMNGCICRFMSGGAHCHISGGIVDSELSSLFAYVVFLCIGSLQVSSVRMRYLKKFRPRYDVNSTDDMQVVSEETSYRQTFYDSKLPYSLSVVNEFFRSSWLYICYILIVADALLFPANYLAFAYLLMALLLLVIELVISVRVEPREIVSRVWFIIVFFSAAIVALRYIVRFRSIYSSLSSSTAHAVIRAGIDAGVGFQIGDVIVYVATVLQARLFGKYKSLPDNNLKAQLIDGSGRRRGILARLFSLVGSFVSTFFIWSSRLVLVIMVLVSSIWLSGVSALSYVYIFLCVIILLFESEAKYNYVLELKMSFNNTSDASSENVETTDRNSLASSVEKHRILNGIVVSKHVSSVWTATLLALYSFGVICVQLFYIVWVFQGHSQWNAAYWLGLAPGPRSVPIGSKRMAGNILILVFSVLHRLAQRTTLREIDQKARRNSSQVKKRKEAALDDDSHSMKRFIEDSADAEEGPDATAKFVTKASQFFFFLHRVWWWSCVDITLVYLMMSAVIVRTIVSLIYCVLVALLVIPRSQFTSRRFFWFPAWVLSLLLIVQYAVSLGLWPPESQIVHWPWLDLSVAWQQWFFIDVGFRGYDWSLALTFGGLLLCALVLDVEREEKLKKRFAIEEQDDGASTLILPFYLGNDRAVRFFQFFGSIGFAYFVLTYTFAAATSIPNVMTYIFILSIFIVIWKFKWFVLPPYFFWKTLLFYTLFVLFVQLLVQFPLSLGNPSTSWESILGCYKAHTKHGTQFFCLLLFLFTFLIIECRINENIHDSILKPGIQRLHMKRFLLAVQDYCVRYFRNRELFRVLEEDREARKIRLHKIKEIRANREKKLREEENILNPLGEENVELDEIKLKQASDAQKKMSNDDELFAMQLSAPEAPAPGEVTDALQGGISQWRNLREFASQTASTLRSGAATRSVLSRNSLSRPSMSVRDSVPASTRVQQQVGRSPMVVGPTSPGKGFSSKAEGTFQVPETATGSFESREKKRKLFGIAATEAAKDNVSVGSGYVDYSGLTTGATDQAEGSALKKLSLDVSIEEKEDASKAQIGDGIEWMDDSEYSPTWLQTPVVVWLKFIVTFLFMHSNWMVYFFMVFAFLMNRTLLTFVYVMYLFLFLFIEWPRPRRAAWMCLLTYVEAVIVFKLVVLLPALANPTVGVAAKSCGGVHYFYIANSKINTVTICTLGTGVFFDVLVLFSILLHRVYLWSQGLWDVDIIIEAITNKESTAEDDSNNDKKNAAGLLFSKVFHPFRASGRTQQQQQSPVHEEPIFMSENVIKAALSEGIFQEQANSQQNTNGDLSSNYVVTSSSPLGGSGPYILAQNASSKAQAFIKISKISFGARAPNHREELKKTTPKQTKPTNAFRVTLEDSDGFFMRSEVWVDLVPTPEKSGEEDGIVHQQQGEEETGQEKDSSSTSLSSSCYRHFDLKDSILFEKEGWISEMQQPESNFARKLQRWMPSFLFQYFQRILCTDGIKPGADYYLLSFIVDFICLLYMLFLFPLMFAPADARVAVTETAWWSTNLMSLKQILTLLALFVGLILERIFYLRRLMLGKLILYYANVIVFNLVIFVIGDFDQRATLIVFYVLKLISFVLGGLQVREGFPPYTHGQFLLRRFSAWGMFFFNLYYMTPFLYELRTILDWTMIPTSMEFFDWMKYSDVWISLYRNKAMNNNRAWQKRWLGKKRIASVKFWLGAMLVLLLSFLLWIPFIVFSAINPFESYRPIEKGRLSLSLAAGSQWEIYQSEIVSPGIATSSQRSFASLLNVNLLTDTNQGKSYYMEFGLDSNQIWQPPLHLISNLEKQLSSGQVQLLAALSIESGGGNTYQYVSSSTLNATESSRLSESLHSKNTSGIHIPSFLPRYFAVDSTTSSSGLSVLGKGIESACVKIVFENVTRKGVVSNGTTFSWNETQMYWQVASCVASGVNCSQCSTNSALSGANRISDSVATSSVVPGYVVYVRSGSSGGVLGKFAAGGILALVVYIFFSIGGMVRRMFENEKMEIPYYYMPFTDNLLSLVYDIIRARQDGDLAMEEFLFWELIDLYRSQERLVKWSGERQLYPEFQWWLPPFRLQRWTMYKQVDN</sequence>
<dbReference type="GO" id="GO:0042391">
    <property type="term" value="P:regulation of membrane potential"/>
    <property type="evidence" value="ECO:0007669"/>
    <property type="project" value="TreeGrafter"/>
</dbReference>
<comment type="caution">
    <text evidence="11">The sequence shown here is derived from an EMBL/GenBank/DDBJ whole genome shotgun (WGS) entry which is preliminary data.</text>
</comment>
<reference evidence="11 12" key="1">
    <citation type="submission" date="2022-07" db="EMBL/GenBank/DDBJ databases">
        <title>Genome-wide signatures of adaptation to extreme environments.</title>
        <authorList>
            <person name="Cho C.H."/>
            <person name="Yoon H.S."/>
        </authorList>
    </citation>
    <scope>NUCLEOTIDE SEQUENCE [LARGE SCALE GENOMIC DNA]</scope>
    <source>
        <strain evidence="11 12">108.79 E11</strain>
    </source>
</reference>
<keyword evidence="5 7" id="KW-0472">Membrane</keyword>
<protein>
    <recommendedName>
        <fullName evidence="13">Piezo non-specific cation channel R-Ras-binding domain-containing protein</fullName>
    </recommendedName>
</protein>
<feature type="transmembrane region" description="Helical" evidence="7">
    <location>
        <begin position="472"/>
        <end position="493"/>
    </location>
</feature>
<feature type="transmembrane region" description="Helical" evidence="7">
    <location>
        <begin position="564"/>
        <end position="587"/>
    </location>
</feature>
<dbReference type="Pfam" id="PF12166">
    <property type="entry name" value="Piezo_cap"/>
    <property type="match status" value="1"/>
</dbReference>
<feature type="transmembrane region" description="Helical" evidence="7">
    <location>
        <begin position="1468"/>
        <end position="1485"/>
    </location>
</feature>
<evidence type="ECO:0000256" key="4">
    <source>
        <dbReference type="ARBA" id="ARBA00022989"/>
    </source>
</evidence>
<feature type="transmembrane region" description="Helical" evidence="7">
    <location>
        <begin position="653"/>
        <end position="673"/>
    </location>
</feature>
<dbReference type="InterPro" id="IPR031334">
    <property type="entry name" value="Piezo_cap_dom"/>
</dbReference>
<feature type="transmembrane region" description="Helical" evidence="7">
    <location>
        <begin position="756"/>
        <end position="774"/>
    </location>
</feature>
<evidence type="ECO:0000256" key="2">
    <source>
        <dbReference type="ARBA" id="ARBA00007821"/>
    </source>
</evidence>
<dbReference type="Pfam" id="PF23188">
    <property type="entry name" value="THU_Piezo1"/>
    <property type="match status" value="1"/>
</dbReference>
<evidence type="ECO:0000256" key="7">
    <source>
        <dbReference type="SAM" id="Phobius"/>
    </source>
</evidence>
<evidence type="ECO:0000313" key="12">
    <source>
        <dbReference type="Proteomes" id="UP001300502"/>
    </source>
</evidence>
<evidence type="ECO:0000313" key="11">
    <source>
        <dbReference type="EMBL" id="KAK4527787.1"/>
    </source>
</evidence>
<feature type="transmembrane region" description="Helical" evidence="7">
    <location>
        <begin position="499"/>
        <end position="517"/>
    </location>
</feature>
<keyword evidence="12" id="KW-1185">Reference proteome</keyword>
<feature type="transmembrane region" description="Helical" evidence="7">
    <location>
        <begin position="2202"/>
        <end position="2225"/>
    </location>
</feature>
<feature type="transmembrane region" description="Helical" evidence="7">
    <location>
        <begin position="824"/>
        <end position="840"/>
    </location>
</feature>
<feature type="transmembrane region" description="Helical" evidence="7">
    <location>
        <begin position="2300"/>
        <end position="2320"/>
    </location>
</feature>
<organism evidence="11 12">
    <name type="scientific">Galdieria yellowstonensis</name>
    <dbReference type="NCBI Taxonomy" id="3028027"/>
    <lineage>
        <taxon>Eukaryota</taxon>
        <taxon>Rhodophyta</taxon>
        <taxon>Bangiophyceae</taxon>
        <taxon>Galdieriales</taxon>
        <taxon>Galdieriaceae</taxon>
        <taxon>Galdieria</taxon>
    </lineage>
</organism>
<feature type="transmembrane region" description="Helical" evidence="7">
    <location>
        <begin position="1812"/>
        <end position="1837"/>
    </location>
</feature>
<dbReference type="GO" id="GO:0071260">
    <property type="term" value="P:cellular response to mechanical stimulus"/>
    <property type="evidence" value="ECO:0007669"/>
    <property type="project" value="TreeGrafter"/>
</dbReference>
<feature type="transmembrane region" description="Helical" evidence="7">
    <location>
        <begin position="1900"/>
        <end position="1922"/>
    </location>
</feature>
<evidence type="ECO:0000259" key="10">
    <source>
        <dbReference type="Pfam" id="PF24874"/>
    </source>
</evidence>
<feature type="domain" description="Piezo THU9 and anchor" evidence="10">
    <location>
        <begin position="2201"/>
        <end position="2434"/>
    </location>
</feature>
<dbReference type="GO" id="GO:0016020">
    <property type="term" value="C:membrane"/>
    <property type="evidence" value="ECO:0007669"/>
    <property type="project" value="UniProtKB-SubCell"/>
</dbReference>
<comment type="subcellular location">
    <subcellularLocation>
        <location evidence="1">Membrane</location>
        <topology evidence="1">Multi-pass membrane protein</topology>
    </subcellularLocation>
</comment>
<feature type="region of interest" description="Disordered" evidence="6">
    <location>
        <begin position="2109"/>
        <end position="2141"/>
    </location>
</feature>
<feature type="transmembrane region" description="Helical" evidence="7">
    <location>
        <begin position="846"/>
        <end position="864"/>
    </location>
</feature>
<name>A0AAV9IK14_9RHOD</name>
<feature type="transmembrane region" description="Helical" evidence="7">
    <location>
        <begin position="2332"/>
        <end position="2355"/>
    </location>
</feature>
<dbReference type="EMBL" id="JANCYU010000056">
    <property type="protein sequence ID" value="KAK4527787.1"/>
    <property type="molecule type" value="Genomic_DNA"/>
</dbReference>
<dbReference type="PANTHER" id="PTHR13167">
    <property type="entry name" value="PIEZO-TYPE MECHANOSENSITIVE ION CHANNEL COMPONENT"/>
    <property type="match status" value="1"/>
</dbReference>
<feature type="transmembrane region" description="Helical" evidence="7">
    <location>
        <begin position="1232"/>
        <end position="1251"/>
    </location>
</feature>
<feature type="transmembrane region" description="Helical" evidence="7">
    <location>
        <begin position="186"/>
        <end position="207"/>
    </location>
</feature>
<evidence type="ECO:0000256" key="1">
    <source>
        <dbReference type="ARBA" id="ARBA00004141"/>
    </source>
</evidence>
<evidence type="ECO:0000259" key="9">
    <source>
        <dbReference type="Pfam" id="PF23188"/>
    </source>
</evidence>
<proteinExistence type="inferred from homology"/>
<dbReference type="InterPro" id="IPR027272">
    <property type="entry name" value="Piezo"/>
</dbReference>
<feature type="transmembrane region" description="Helical" evidence="7">
    <location>
        <begin position="406"/>
        <end position="430"/>
    </location>
</feature>
<feature type="transmembrane region" description="Helical" evidence="7">
    <location>
        <begin position="524"/>
        <end position="544"/>
    </location>
</feature>
<feature type="domain" description="Piezo non-specific cation channel cap" evidence="8">
    <location>
        <begin position="2482"/>
        <end position="2774"/>
    </location>
</feature>
<feature type="transmembrane region" description="Helical" evidence="7">
    <location>
        <begin position="352"/>
        <end position="370"/>
    </location>
</feature>
<feature type="transmembrane region" description="Helical" evidence="7">
    <location>
        <begin position="1263"/>
        <end position="1284"/>
    </location>
</feature>
<evidence type="ECO:0000259" key="8">
    <source>
        <dbReference type="Pfam" id="PF12166"/>
    </source>
</evidence>
<feature type="transmembrane region" description="Helical" evidence="7">
    <location>
        <begin position="876"/>
        <end position="894"/>
    </location>
</feature>
<dbReference type="GO" id="GO:0005261">
    <property type="term" value="F:monoatomic cation channel activity"/>
    <property type="evidence" value="ECO:0007669"/>
    <property type="project" value="TreeGrafter"/>
</dbReference>
<feature type="compositionally biased region" description="Polar residues" evidence="6">
    <location>
        <begin position="1643"/>
        <end position="1654"/>
    </location>
</feature>
<feature type="transmembrane region" description="Helical" evidence="7">
    <location>
        <begin position="1428"/>
        <end position="1448"/>
    </location>
</feature>
<feature type="transmembrane region" description="Helical" evidence="7">
    <location>
        <begin position="2412"/>
        <end position="2436"/>
    </location>
</feature>
<keyword evidence="4 7" id="KW-1133">Transmembrane helix</keyword>
<dbReference type="GO" id="GO:0008381">
    <property type="term" value="F:mechanosensitive monoatomic ion channel activity"/>
    <property type="evidence" value="ECO:0007669"/>
    <property type="project" value="InterPro"/>
</dbReference>
<feature type="transmembrane region" description="Helical" evidence="7">
    <location>
        <begin position="1317"/>
        <end position="1335"/>
    </location>
</feature>
<feature type="transmembrane region" description="Helical" evidence="7">
    <location>
        <begin position="128"/>
        <end position="152"/>
    </location>
</feature>
<evidence type="ECO:0008006" key="13">
    <source>
        <dbReference type="Google" id="ProtNLM"/>
    </source>
</evidence>
<feature type="transmembrane region" description="Helical" evidence="7">
    <location>
        <begin position="2690"/>
        <end position="2710"/>
    </location>
</feature>
<dbReference type="GO" id="GO:0050982">
    <property type="term" value="P:detection of mechanical stimulus"/>
    <property type="evidence" value="ECO:0007669"/>
    <property type="project" value="TreeGrafter"/>
</dbReference>
<dbReference type="Proteomes" id="UP001300502">
    <property type="component" value="Unassembled WGS sequence"/>
</dbReference>
<evidence type="ECO:0000256" key="6">
    <source>
        <dbReference type="SAM" id="MobiDB-lite"/>
    </source>
</evidence>
<accession>A0AAV9IK14</accession>
<feature type="transmembrane region" description="Helical" evidence="7">
    <location>
        <begin position="712"/>
        <end position="736"/>
    </location>
</feature>
<feature type="transmembrane region" description="Helical" evidence="7">
    <location>
        <begin position="1849"/>
        <end position="1874"/>
    </location>
</feature>
<feature type="region of interest" description="Disordered" evidence="6">
    <location>
        <begin position="1632"/>
        <end position="1666"/>
    </location>
</feature>